<dbReference type="InterPro" id="IPR022837">
    <property type="entry name" value="MsrQ-like"/>
</dbReference>
<dbReference type="Proteomes" id="UP000838672">
    <property type="component" value="Unassembled WGS sequence"/>
</dbReference>
<feature type="transmembrane region" description="Helical" evidence="8">
    <location>
        <begin position="7"/>
        <end position="27"/>
    </location>
</feature>
<feature type="domain" description="Ferric oxidoreductase" evidence="9">
    <location>
        <begin position="44"/>
        <end position="157"/>
    </location>
</feature>
<keyword evidence="8" id="KW-1003">Cell membrane</keyword>
<dbReference type="EMBL" id="CAKLDI010000002">
    <property type="protein sequence ID" value="CAH0535149.1"/>
    <property type="molecule type" value="Genomic_DNA"/>
</dbReference>
<dbReference type="RefSeq" id="WP_237468009.1">
    <property type="nucleotide sequence ID" value="NZ_CAKLDI010000002.1"/>
</dbReference>
<evidence type="ECO:0000256" key="8">
    <source>
        <dbReference type="HAMAP-Rule" id="MF_01207"/>
    </source>
</evidence>
<organism evidence="10 11">
    <name type="scientific">Vibrio stylophorae</name>
    <dbReference type="NCBI Taxonomy" id="659351"/>
    <lineage>
        <taxon>Bacteria</taxon>
        <taxon>Pseudomonadati</taxon>
        <taxon>Pseudomonadota</taxon>
        <taxon>Gammaproteobacteria</taxon>
        <taxon>Vibrionales</taxon>
        <taxon>Vibrionaceae</taxon>
        <taxon>Vibrio</taxon>
    </lineage>
</organism>
<evidence type="ECO:0000256" key="5">
    <source>
        <dbReference type="ARBA" id="ARBA00022989"/>
    </source>
</evidence>
<keyword evidence="4 8" id="KW-0812">Transmembrane</keyword>
<feature type="transmembrane region" description="Helical" evidence="8">
    <location>
        <begin position="146"/>
        <end position="163"/>
    </location>
</feature>
<evidence type="ECO:0000256" key="2">
    <source>
        <dbReference type="ARBA" id="ARBA00022448"/>
    </source>
</evidence>
<keyword evidence="8" id="KW-0285">Flavoprotein</keyword>
<keyword evidence="8" id="KW-0479">Metal-binding</keyword>
<comment type="subunit">
    <text evidence="8">Heterodimer of a catalytic subunit (MsrP) and a heme-binding subunit (MsrQ).</text>
</comment>
<comment type="similarity">
    <text evidence="8">Belongs to the MsrQ family.</text>
</comment>
<comment type="function">
    <text evidence="8">Part of the MsrPQ system that repairs oxidized periplasmic proteins containing methionine sulfoxide residues (Met-O), using respiratory chain electrons. Thus protects these proteins from oxidative-stress damage caused by reactive species of oxygen and chlorine generated by the host defense mechanisms. MsrPQ is essential for the maintenance of envelope integrity under bleach stress, rescuing a wide series of structurally unrelated periplasmic proteins from methionine oxidation. MsrQ provides electrons for reduction to the reductase catalytic subunit MsrP, using the quinone pool of the respiratory chain.</text>
</comment>
<gene>
    <name evidence="8 10" type="primary">msrQ</name>
    <name evidence="10" type="ORF">VST7929_02810</name>
</gene>
<sequence length="208" mass="24122">MDNRVFWLKVAIHLGQWFALLWLYLAMTQGALGADPLQGLSHFTGKAAFHSLLLTLLVSPLAKWCKQGWLIRTRRLLGLYCFAWAVLHLLIYLLLDLGLNWTLFGQEITARPYLVLGAFAWLLLLALALTSTQAMQRRLGRRWQQLHHWVYAIVLLVLVHFIWSQKSGWFEPLLYGGIVTLLLMARWHKLKRWWHKRGAVPSVSKSSK</sequence>
<evidence type="ECO:0000256" key="6">
    <source>
        <dbReference type="ARBA" id="ARBA00023004"/>
    </source>
</evidence>
<comment type="cofactor">
    <cofactor evidence="8">
        <name>FMN</name>
        <dbReference type="ChEBI" id="CHEBI:58210"/>
    </cofactor>
    <text evidence="8">Binds 1 FMN per subunit.</text>
</comment>
<evidence type="ECO:0000256" key="7">
    <source>
        <dbReference type="ARBA" id="ARBA00023136"/>
    </source>
</evidence>
<evidence type="ECO:0000256" key="1">
    <source>
        <dbReference type="ARBA" id="ARBA00004141"/>
    </source>
</evidence>
<protein>
    <recommendedName>
        <fullName evidence="8">Protein-methionine-sulfoxide reductase heme-binding subunit MsrQ</fullName>
    </recommendedName>
    <alternativeName>
        <fullName evidence="8">Flavocytochrome MsrQ</fullName>
    </alternativeName>
</protein>
<feature type="transmembrane region" description="Helical" evidence="8">
    <location>
        <begin position="77"/>
        <end position="95"/>
    </location>
</feature>
<keyword evidence="8" id="KW-0288">FMN</keyword>
<name>A0ABM8ZWY0_9VIBR</name>
<evidence type="ECO:0000313" key="11">
    <source>
        <dbReference type="Proteomes" id="UP000838672"/>
    </source>
</evidence>
<reference evidence="10" key="1">
    <citation type="submission" date="2021-11" db="EMBL/GenBank/DDBJ databases">
        <authorList>
            <person name="Rodrigo-Torres L."/>
            <person name="Arahal R. D."/>
            <person name="Lucena T."/>
        </authorList>
    </citation>
    <scope>NUCLEOTIDE SEQUENCE</scope>
    <source>
        <strain evidence="10">CECT 7929</strain>
    </source>
</reference>
<keyword evidence="3 8" id="KW-0349">Heme</keyword>
<keyword evidence="7 8" id="KW-0472">Membrane</keyword>
<evidence type="ECO:0000313" key="10">
    <source>
        <dbReference type="EMBL" id="CAH0535149.1"/>
    </source>
</evidence>
<keyword evidence="6 8" id="KW-0408">Iron</keyword>
<keyword evidence="8" id="KW-0249">Electron transport</keyword>
<dbReference type="Pfam" id="PF01794">
    <property type="entry name" value="Ferric_reduct"/>
    <property type="match status" value="1"/>
</dbReference>
<evidence type="ECO:0000259" key="9">
    <source>
        <dbReference type="Pfam" id="PF01794"/>
    </source>
</evidence>
<evidence type="ECO:0000256" key="4">
    <source>
        <dbReference type="ARBA" id="ARBA00022692"/>
    </source>
</evidence>
<proteinExistence type="inferred from homology"/>
<comment type="caution">
    <text evidence="10">The sequence shown here is derived from an EMBL/GenBank/DDBJ whole genome shotgun (WGS) entry which is preliminary data.</text>
</comment>
<comment type="cofactor">
    <cofactor evidence="8">
        <name>heme b</name>
        <dbReference type="ChEBI" id="CHEBI:60344"/>
    </cofactor>
    <text evidence="8">Binds 1 heme b (iron(II)-protoporphyrin IX) group per subunit.</text>
</comment>
<evidence type="ECO:0000256" key="3">
    <source>
        <dbReference type="ARBA" id="ARBA00022617"/>
    </source>
</evidence>
<dbReference type="InterPro" id="IPR013130">
    <property type="entry name" value="Fe3_Rdtase_TM_dom"/>
</dbReference>
<dbReference type="PANTHER" id="PTHR36964">
    <property type="entry name" value="PROTEIN-METHIONINE-SULFOXIDE REDUCTASE HEME-BINDING SUBUNIT MSRQ"/>
    <property type="match status" value="1"/>
</dbReference>
<feature type="transmembrane region" description="Helical" evidence="8">
    <location>
        <begin position="47"/>
        <end position="65"/>
    </location>
</feature>
<dbReference type="HAMAP" id="MF_01207">
    <property type="entry name" value="MsrQ"/>
    <property type="match status" value="1"/>
</dbReference>
<feature type="transmembrane region" description="Helical" evidence="8">
    <location>
        <begin position="115"/>
        <end position="134"/>
    </location>
</feature>
<feature type="transmembrane region" description="Helical" evidence="8">
    <location>
        <begin position="169"/>
        <end position="187"/>
    </location>
</feature>
<keyword evidence="5 8" id="KW-1133">Transmembrane helix</keyword>
<comment type="subcellular location">
    <subcellularLocation>
        <location evidence="8">Cell membrane</location>
        <topology evidence="8">Multi-pass membrane protein</topology>
    </subcellularLocation>
    <subcellularLocation>
        <location evidence="1">Membrane</location>
        <topology evidence="1">Multi-pass membrane protein</topology>
    </subcellularLocation>
</comment>
<accession>A0ABM8ZWY0</accession>
<dbReference type="PANTHER" id="PTHR36964:SF1">
    <property type="entry name" value="PROTEIN-METHIONINE-SULFOXIDE REDUCTASE HEME-BINDING SUBUNIT MSRQ"/>
    <property type="match status" value="1"/>
</dbReference>
<keyword evidence="2 8" id="KW-0813">Transport</keyword>
<keyword evidence="11" id="KW-1185">Reference proteome</keyword>
<dbReference type="NCBIfam" id="NF003831">
    <property type="entry name" value="PRK05419.1-2"/>
    <property type="match status" value="1"/>
</dbReference>